<evidence type="ECO:0000313" key="3">
    <source>
        <dbReference type="Proteomes" id="UP001595799"/>
    </source>
</evidence>
<keyword evidence="3" id="KW-1185">Reference proteome</keyword>
<evidence type="ECO:0000313" key="2">
    <source>
        <dbReference type="EMBL" id="MFC4353157.1"/>
    </source>
</evidence>
<name>A0ABV8UR02_9PROT</name>
<comment type="caution">
    <text evidence="2">The sequence shown here is derived from an EMBL/GenBank/DDBJ whole genome shotgun (WGS) entry which is preliminary data.</text>
</comment>
<dbReference type="SUPFAM" id="SSF53474">
    <property type="entry name" value="alpha/beta-Hydrolases"/>
    <property type="match status" value="1"/>
</dbReference>
<dbReference type="PANTHER" id="PTHR43798">
    <property type="entry name" value="MONOACYLGLYCEROL LIPASE"/>
    <property type="match status" value="1"/>
</dbReference>
<dbReference type="RefSeq" id="WP_382423532.1">
    <property type="nucleotide sequence ID" value="NZ_JBHSCW010000011.1"/>
</dbReference>
<dbReference type="Pfam" id="PF12697">
    <property type="entry name" value="Abhydrolase_6"/>
    <property type="match status" value="1"/>
</dbReference>
<dbReference type="EMBL" id="JBHSCW010000011">
    <property type="protein sequence ID" value="MFC4353157.1"/>
    <property type="molecule type" value="Genomic_DNA"/>
</dbReference>
<dbReference type="Gene3D" id="3.40.50.1820">
    <property type="entry name" value="alpha/beta hydrolase"/>
    <property type="match status" value="1"/>
</dbReference>
<dbReference type="Proteomes" id="UP001595799">
    <property type="component" value="Unassembled WGS sequence"/>
</dbReference>
<accession>A0ABV8UR02</accession>
<sequence length="269" mass="28250">MEYLVDNTSVHALSQDPPGGAEPVLVFLHGAGMSHGAWSPLLSAFTETPAILAPDLPGHGRSGGPLLPDIAAMAQWLEKLLEEAGVMQACLVGHSMGALVALETAARCPDRVHSLALLGVAETMPVHPKLLVAAKEGNPQAVEMIVGWGHASPADPGAEAATAVQRTRQLLSESVPAVLYNDLAACNDYRQAAETAVRIDCPVLLVLGSEDRMTPAKAGRKLLDHLRNAQACQITGAGHMLMLEQPRETARALEYGLPDCFGGLAPETT</sequence>
<feature type="domain" description="AB hydrolase-1" evidence="1">
    <location>
        <begin position="25"/>
        <end position="252"/>
    </location>
</feature>
<dbReference type="PANTHER" id="PTHR43798:SF33">
    <property type="entry name" value="HYDROLASE, PUTATIVE (AFU_ORTHOLOGUE AFUA_2G14860)-RELATED"/>
    <property type="match status" value="1"/>
</dbReference>
<dbReference type="InterPro" id="IPR000073">
    <property type="entry name" value="AB_hydrolase_1"/>
</dbReference>
<proteinExistence type="predicted"/>
<protein>
    <submittedName>
        <fullName evidence="2">Alpha/beta fold hydrolase</fullName>
    </submittedName>
</protein>
<keyword evidence="2" id="KW-0378">Hydrolase</keyword>
<dbReference type="InterPro" id="IPR029058">
    <property type="entry name" value="AB_hydrolase_fold"/>
</dbReference>
<gene>
    <name evidence="2" type="ORF">ACFOW6_16525</name>
</gene>
<dbReference type="GO" id="GO:0016787">
    <property type="term" value="F:hydrolase activity"/>
    <property type="evidence" value="ECO:0007669"/>
    <property type="project" value="UniProtKB-KW"/>
</dbReference>
<dbReference type="InterPro" id="IPR050266">
    <property type="entry name" value="AB_hydrolase_sf"/>
</dbReference>
<organism evidence="2 3">
    <name type="scientific">Fodinicurvata halophila</name>
    <dbReference type="NCBI Taxonomy" id="1419723"/>
    <lineage>
        <taxon>Bacteria</taxon>
        <taxon>Pseudomonadati</taxon>
        <taxon>Pseudomonadota</taxon>
        <taxon>Alphaproteobacteria</taxon>
        <taxon>Rhodospirillales</taxon>
        <taxon>Rhodovibrionaceae</taxon>
        <taxon>Fodinicurvata</taxon>
    </lineage>
</organism>
<reference evidence="3" key="1">
    <citation type="journal article" date="2019" name="Int. J. Syst. Evol. Microbiol.">
        <title>The Global Catalogue of Microorganisms (GCM) 10K type strain sequencing project: providing services to taxonomists for standard genome sequencing and annotation.</title>
        <authorList>
            <consortium name="The Broad Institute Genomics Platform"/>
            <consortium name="The Broad Institute Genome Sequencing Center for Infectious Disease"/>
            <person name="Wu L."/>
            <person name="Ma J."/>
        </authorList>
    </citation>
    <scope>NUCLEOTIDE SEQUENCE [LARGE SCALE GENOMIC DNA]</scope>
    <source>
        <strain evidence="3">CECT 8472</strain>
    </source>
</reference>
<dbReference type="PRINTS" id="PR00111">
    <property type="entry name" value="ABHYDROLASE"/>
</dbReference>
<evidence type="ECO:0000259" key="1">
    <source>
        <dbReference type="Pfam" id="PF12697"/>
    </source>
</evidence>